<comment type="caution">
    <text evidence="3">The sequence shown here is derived from an EMBL/GenBank/DDBJ whole genome shotgun (WGS) entry which is preliminary data.</text>
</comment>
<organism evidence="3 4">
    <name type="scientific">Nocardioides faecalis</name>
    <dbReference type="NCBI Taxonomy" id="2803858"/>
    <lineage>
        <taxon>Bacteria</taxon>
        <taxon>Bacillati</taxon>
        <taxon>Actinomycetota</taxon>
        <taxon>Actinomycetes</taxon>
        <taxon>Propionibacteriales</taxon>
        <taxon>Nocardioidaceae</taxon>
        <taxon>Nocardioides</taxon>
    </lineage>
</organism>
<feature type="compositionally biased region" description="Polar residues" evidence="1">
    <location>
        <begin position="73"/>
        <end position="84"/>
    </location>
</feature>
<name>A0A938Y6A5_9ACTN</name>
<keyword evidence="4" id="KW-1185">Reference proteome</keyword>
<dbReference type="RefSeq" id="WP_205289950.1">
    <property type="nucleotide sequence ID" value="NZ_CP074406.1"/>
</dbReference>
<accession>A0A938Y6A5</accession>
<dbReference type="Proteomes" id="UP000663791">
    <property type="component" value="Unassembled WGS sequence"/>
</dbReference>
<dbReference type="EMBL" id="JAERTX010000001">
    <property type="protein sequence ID" value="MBM9458670.1"/>
    <property type="molecule type" value="Genomic_DNA"/>
</dbReference>
<keyword evidence="2" id="KW-0812">Transmembrane</keyword>
<keyword evidence="2" id="KW-0472">Membrane</keyword>
<reference evidence="3" key="1">
    <citation type="submission" date="2021-01" db="EMBL/GenBank/DDBJ databases">
        <title>Novel species in genus Nocardioides.</title>
        <authorList>
            <person name="Zhang G."/>
        </authorList>
    </citation>
    <scope>NUCLEOTIDE SEQUENCE</scope>
    <source>
        <strain evidence="3">Zg-536</strain>
    </source>
</reference>
<keyword evidence="2" id="KW-1133">Transmembrane helix</keyword>
<gene>
    <name evidence="3" type="ORF">JK386_02015</name>
</gene>
<evidence type="ECO:0000256" key="1">
    <source>
        <dbReference type="SAM" id="MobiDB-lite"/>
    </source>
</evidence>
<evidence type="ECO:0000313" key="3">
    <source>
        <dbReference type="EMBL" id="MBM9458670.1"/>
    </source>
</evidence>
<protein>
    <submittedName>
        <fullName evidence="3">Uncharacterized protein</fullName>
    </submittedName>
</protein>
<feature type="region of interest" description="Disordered" evidence="1">
    <location>
        <begin position="65"/>
        <end position="84"/>
    </location>
</feature>
<evidence type="ECO:0000313" key="4">
    <source>
        <dbReference type="Proteomes" id="UP000663791"/>
    </source>
</evidence>
<proteinExistence type="predicted"/>
<dbReference type="AlphaFoldDB" id="A0A938Y6A5"/>
<sequence>MLPVDVEQRPTLIAVATLVVVTTLVVFGLTSPYLIRRLVLEMHSPEEQRDEFFTLMKQLAADTTEHSARWRSSRSTVSASPLRS</sequence>
<evidence type="ECO:0000256" key="2">
    <source>
        <dbReference type="SAM" id="Phobius"/>
    </source>
</evidence>
<feature type="transmembrane region" description="Helical" evidence="2">
    <location>
        <begin position="12"/>
        <end position="35"/>
    </location>
</feature>